<dbReference type="InterPro" id="IPR036259">
    <property type="entry name" value="MFS_trans_sf"/>
</dbReference>
<feature type="domain" description="Major facilitator superfamily (MFS) profile" evidence="7">
    <location>
        <begin position="52"/>
        <end position="499"/>
    </location>
</feature>
<dbReference type="Proteomes" id="UP000462212">
    <property type="component" value="Unassembled WGS sequence"/>
</dbReference>
<dbReference type="PANTHER" id="PTHR43791">
    <property type="entry name" value="PERMEASE-RELATED"/>
    <property type="match status" value="1"/>
</dbReference>
<feature type="transmembrane region" description="Helical" evidence="6">
    <location>
        <begin position="345"/>
        <end position="365"/>
    </location>
</feature>
<feature type="transmembrane region" description="Helical" evidence="6">
    <location>
        <begin position="146"/>
        <end position="168"/>
    </location>
</feature>
<evidence type="ECO:0000256" key="6">
    <source>
        <dbReference type="SAM" id="Phobius"/>
    </source>
</evidence>
<dbReference type="FunFam" id="1.20.1250.20:FF:000188">
    <property type="entry name" value="MFS general substrate transporter"/>
    <property type="match status" value="1"/>
</dbReference>
<dbReference type="AlphaFoldDB" id="A0A8H8RJ68"/>
<dbReference type="Gene3D" id="1.20.1250.20">
    <property type="entry name" value="MFS general substrate transporter like domains"/>
    <property type="match status" value="2"/>
</dbReference>
<accession>A0A8H8RJ68</accession>
<keyword evidence="5 6" id="KW-0472">Membrane</keyword>
<keyword evidence="9" id="KW-1185">Reference proteome</keyword>
<evidence type="ECO:0000313" key="8">
    <source>
        <dbReference type="EMBL" id="TVY36508.1"/>
    </source>
</evidence>
<comment type="subcellular location">
    <subcellularLocation>
        <location evidence="1">Membrane</location>
        <topology evidence="1">Multi-pass membrane protein</topology>
    </subcellularLocation>
</comment>
<evidence type="ECO:0000256" key="1">
    <source>
        <dbReference type="ARBA" id="ARBA00004141"/>
    </source>
</evidence>
<dbReference type="GO" id="GO:0022857">
    <property type="term" value="F:transmembrane transporter activity"/>
    <property type="evidence" value="ECO:0007669"/>
    <property type="project" value="InterPro"/>
</dbReference>
<feature type="transmembrane region" description="Helical" evidence="6">
    <location>
        <begin position="89"/>
        <end position="107"/>
    </location>
</feature>
<dbReference type="OrthoDB" id="2985014at2759"/>
<evidence type="ECO:0000256" key="3">
    <source>
        <dbReference type="ARBA" id="ARBA00022692"/>
    </source>
</evidence>
<feature type="transmembrane region" description="Helical" evidence="6">
    <location>
        <begin position="440"/>
        <end position="463"/>
    </location>
</feature>
<dbReference type="PANTHER" id="PTHR43791:SF50">
    <property type="entry name" value="TRANSPORTER, PUTATIVE (AFU_ORTHOLOGUE AFUA_2G00840)-RELATED"/>
    <property type="match status" value="1"/>
</dbReference>
<feature type="transmembrane region" description="Helical" evidence="6">
    <location>
        <begin position="119"/>
        <end position="140"/>
    </location>
</feature>
<evidence type="ECO:0000256" key="4">
    <source>
        <dbReference type="ARBA" id="ARBA00022989"/>
    </source>
</evidence>
<name>A0A8H8RJ68_9HELO</name>
<dbReference type="InterPro" id="IPR020846">
    <property type="entry name" value="MFS_dom"/>
</dbReference>
<feature type="transmembrane region" description="Helical" evidence="6">
    <location>
        <begin position="318"/>
        <end position="338"/>
    </location>
</feature>
<evidence type="ECO:0000313" key="9">
    <source>
        <dbReference type="Proteomes" id="UP000462212"/>
    </source>
</evidence>
<organism evidence="8 9">
    <name type="scientific">Lachnellula subtilissima</name>
    <dbReference type="NCBI Taxonomy" id="602034"/>
    <lineage>
        <taxon>Eukaryota</taxon>
        <taxon>Fungi</taxon>
        <taxon>Dikarya</taxon>
        <taxon>Ascomycota</taxon>
        <taxon>Pezizomycotina</taxon>
        <taxon>Leotiomycetes</taxon>
        <taxon>Helotiales</taxon>
        <taxon>Lachnaceae</taxon>
        <taxon>Lachnellula</taxon>
    </lineage>
</organism>
<evidence type="ECO:0000256" key="2">
    <source>
        <dbReference type="ARBA" id="ARBA00022448"/>
    </source>
</evidence>
<feature type="transmembrane region" description="Helical" evidence="6">
    <location>
        <begin position="282"/>
        <end position="306"/>
    </location>
</feature>
<evidence type="ECO:0000256" key="5">
    <source>
        <dbReference type="ARBA" id="ARBA00023136"/>
    </source>
</evidence>
<feature type="transmembrane region" description="Helical" evidence="6">
    <location>
        <begin position="180"/>
        <end position="200"/>
    </location>
</feature>
<protein>
    <submittedName>
        <fullName evidence="8">Putative transporter</fullName>
    </submittedName>
</protein>
<keyword evidence="4 6" id="KW-1133">Transmembrane helix</keyword>
<evidence type="ECO:0000259" key="7">
    <source>
        <dbReference type="PROSITE" id="PS50850"/>
    </source>
</evidence>
<sequence length="499" mass="55655">MATSKEVGAVIDIKDQVRYASDPEIQSKHEPMVELIDPVKERALVWKFDLRILPFLSVIYLCNALDKSNLSNAKTAGLEKSLGMVGEQYSQILTFFIIPYVLTSPFLSLAGRKFGVNRVLPLVVLVFGTCTLTTVGAYNFSGLFAIRWFLGMAESAVFPLVIYYQTLFYRRRELGRRLSIFYAAHSFASAFSGLLAYGVFHIEGGPLTPWRYLFLIEGTFTILLGFFVLWYLPASAEDCSFLNEEEKALARLRLITDSSSSAGVTDIEIRESLKVFAHPTTWVIMLIELCVGVPLNSVNLFLPQIIGRLGYGKVKTNLYTVAPAISGGVMLLILGFASDYTKLRFPFVAAGFAFTFIGMMIFVAIDVKSSLHTAYFATFMMNWGTFAPSVLLDVWYNNNTPHDGRRLLLTSCGIAFANLSGIIPSNIFRNKDAPKYIPALTTSAAFGATGFLLTCGLGVYMMWDNKRRDKRQGVKLKPGDVPTERLQDGPGCKEFRWMY</sequence>
<reference evidence="8 9" key="1">
    <citation type="submission" date="2018-05" db="EMBL/GenBank/DDBJ databases">
        <title>Genome sequencing and assembly of the regulated plant pathogen Lachnellula willkommii and related sister species for the development of diagnostic species identification markers.</title>
        <authorList>
            <person name="Giroux E."/>
            <person name="Bilodeau G."/>
        </authorList>
    </citation>
    <scope>NUCLEOTIDE SEQUENCE [LARGE SCALE GENOMIC DNA]</scope>
    <source>
        <strain evidence="8 9">CBS 197.66</strain>
    </source>
</reference>
<dbReference type="FunFam" id="1.20.1250.20:FF:000013">
    <property type="entry name" value="MFS general substrate transporter"/>
    <property type="match status" value="1"/>
</dbReference>
<dbReference type="EMBL" id="QGMJ01000423">
    <property type="protein sequence ID" value="TVY36508.1"/>
    <property type="molecule type" value="Genomic_DNA"/>
</dbReference>
<dbReference type="InterPro" id="IPR011701">
    <property type="entry name" value="MFS"/>
</dbReference>
<dbReference type="PROSITE" id="PS50850">
    <property type="entry name" value="MFS"/>
    <property type="match status" value="1"/>
</dbReference>
<dbReference type="SUPFAM" id="SSF103473">
    <property type="entry name" value="MFS general substrate transporter"/>
    <property type="match status" value="1"/>
</dbReference>
<keyword evidence="3 6" id="KW-0812">Transmembrane</keyword>
<proteinExistence type="predicted"/>
<comment type="caution">
    <text evidence="8">The sequence shown here is derived from an EMBL/GenBank/DDBJ whole genome shotgun (WGS) entry which is preliminary data.</text>
</comment>
<feature type="transmembrane region" description="Helical" evidence="6">
    <location>
        <begin position="407"/>
        <end position="428"/>
    </location>
</feature>
<dbReference type="Pfam" id="PF07690">
    <property type="entry name" value="MFS_1"/>
    <property type="match status" value="1"/>
</dbReference>
<keyword evidence="2" id="KW-0813">Transport</keyword>
<feature type="transmembrane region" description="Helical" evidence="6">
    <location>
        <begin position="212"/>
        <end position="232"/>
    </location>
</feature>
<dbReference type="GO" id="GO:0016020">
    <property type="term" value="C:membrane"/>
    <property type="evidence" value="ECO:0007669"/>
    <property type="project" value="UniProtKB-SubCell"/>
</dbReference>
<gene>
    <name evidence="8" type="ORF">LSUB1_G006385</name>
</gene>
<feature type="transmembrane region" description="Helical" evidence="6">
    <location>
        <begin position="371"/>
        <end position="395"/>
    </location>
</feature>